<evidence type="ECO:0000313" key="3">
    <source>
        <dbReference type="Proteomes" id="UP000295453"/>
    </source>
</evidence>
<sequence>MSAAARDPGGEGGETLIELLVTIVILGLAGVAVMAGLELSVKTSDLGRKQANGGSYVRSLAEAIQDAANTSGGYKSCAAANAYLSSAVKNAAGLPAGYTATQTAAVVYNGTAWASCGTDDGSQRLTLNVTSPGAGSHQASESLTVIIRKPCSGSLPSPC</sequence>
<feature type="transmembrane region" description="Helical" evidence="1">
    <location>
        <begin position="20"/>
        <end position="41"/>
    </location>
</feature>
<organism evidence="2 3">
    <name type="scientific">Nocardioides jejuensis</name>
    <dbReference type="NCBI Taxonomy" id="2502782"/>
    <lineage>
        <taxon>Bacteria</taxon>
        <taxon>Bacillati</taxon>
        <taxon>Actinomycetota</taxon>
        <taxon>Actinomycetes</taxon>
        <taxon>Propionibacteriales</taxon>
        <taxon>Nocardioidaceae</taxon>
        <taxon>Nocardioides</taxon>
    </lineage>
</organism>
<keyword evidence="1" id="KW-0472">Membrane</keyword>
<accession>A0A4R1CL82</accession>
<dbReference type="AlphaFoldDB" id="A0A4R1CL82"/>
<reference evidence="2 3" key="1">
    <citation type="submission" date="2019-03" db="EMBL/GenBank/DDBJ databases">
        <authorList>
            <person name="Kim M.K.M."/>
        </authorList>
    </citation>
    <scope>NUCLEOTIDE SEQUENCE [LARGE SCALE GENOMIC DNA]</scope>
    <source>
        <strain evidence="2 3">18JY15-6</strain>
    </source>
</reference>
<evidence type="ECO:0000313" key="2">
    <source>
        <dbReference type="EMBL" id="TCJ31215.1"/>
    </source>
</evidence>
<comment type="caution">
    <text evidence="2">The sequence shown here is derived from an EMBL/GenBank/DDBJ whole genome shotgun (WGS) entry which is preliminary data.</text>
</comment>
<dbReference type="RefSeq" id="WP_131581117.1">
    <property type="nucleotide sequence ID" value="NZ_SJZJ01000001.1"/>
</dbReference>
<protein>
    <submittedName>
        <fullName evidence="2">Type II secretion system protein</fullName>
    </submittedName>
</protein>
<dbReference type="OrthoDB" id="3629569at2"/>
<keyword evidence="1" id="KW-0812">Transmembrane</keyword>
<keyword evidence="1" id="KW-1133">Transmembrane helix</keyword>
<dbReference type="EMBL" id="SJZJ01000001">
    <property type="protein sequence ID" value="TCJ31215.1"/>
    <property type="molecule type" value="Genomic_DNA"/>
</dbReference>
<dbReference type="Proteomes" id="UP000295453">
    <property type="component" value="Unassembled WGS sequence"/>
</dbReference>
<dbReference type="Gene3D" id="3.30.700.10">
    <property type="entry name" value="Glycoprotein, Type 4 Pilin"/>
    <property type="match status" value="1"/>
</dbReference>
<proteinExistence type="predicted"/>
<evidence type="ECO:0000256" key="1">
    <source>
        <dbReference type="SAM" id="Phobius"/>
    </source>
</evidence>
<gene>
    <name evidence="2" type="ORF">EPD65_01190</name>
</gene>
<keyword evidence="3" id="KW-1185">Reference proteome</keyword>
<name>A0A4R1CL82_9ACTN</name>